<organism evidence="1">
    <name type="scientific">uncultured virus</name>
    <dbReference type="NCBI Taxonomy" id="340016"/>
    <lineage>
        <taxon>Viruses</taxon>
        <taxon>environmental samples</taxon>
    </lineage>
</organism>
<protein>
    <submittedName>
        <fullName evidence="1">Putative YadA domain-containing structural protein</fullName>
    </submittedName>
</protein>
<name>A0A218ML51_9VIRU</name>
<evidence type="ECO:0000313" key="1">
    <source>
        <dbReference type="EMBL" id="ASF00009.1"/>
    </source>
</evidence>
<accession>A0A218ML51</accession>
<dbReference type="EMBL" id="KY052811">
    <property type="protein sequence ID" value="ASF00009.1"/>
    <property type="molecule type" value="Genomic_DNA"/>
</dbReference>
<reference evidence="1" key="2">
    <citation type="journal article" date="2017" name="Nat. Commun.">
        <title>Single-virus genomics reveals hidden cosmopolitan and abundant viruses.</title>
        <authorList>
            <person name="Martinez-Hernandez F."/>
            <person name="Fornas O."/>
            <person name="Lluesma Gomez M."/>
            <person name="Bolduc B."/>
            <person name="de la Cruz Pena M.J."/>
            <person name="Martinez J.M."/>
            <person name="Anton J."/>
            <person name="Gasol J.M."/>
            <person name="Rosselli R."/>
            <person name="Rodriguez-Valera F."/>
            <person name="Sullivan M.B."/>
            <person name="Acinas S.G."/>
            <person name="Martinez-Garcia M."/>
        </authorList>
    </citation>
    <scope>NUCLEOTIDE SEQUENCE</scope>
</reference>
<proteinExistence type="predicted"/>
<sequence length="811" mass="83579">MAIQTSSAVLKSYFETGDVPTAAQFSDLIDSTALYDGTLENIVFSGSSTGSFGMVRAKELHPYTGSTTMNVSASLLPPFIGPTGVGMDLGATLTPWKHVYAASASVDHLNARTGSVVTVSGGLAPLINSSYDLGTTDLKWNMLHISGVNIDYISSSVEPDQTNTRNLGSSTRQFSTVFAKSASLEYISASNGTLGTTIQIAKINQVSGALLPMADNVFDLGSEAKSWKNLHVQGTATIGTLAIGNVATMVIGTASLGVVSSSRIDGIGGYGNIIISGGLVPGTTNVFDLGTTTTTWRTLHVSGANIGYVSSSLIPDQDNLRDLGTSAREWKDLYLDGTANIDVLAADTGTVNTLTATTASLTVISSSRIDGIGGYGNVIISGGLVPGTNNIFDLGTKAKKWRTLFAVSASVDNVSSSLIPHKDDTYDLGSNSLQWKDLYIDGTANIDTLTADTASIGRVTNLIPTTDGASFIGKPGFRFKNIHVVSSAIDFVSSSLVPHKTSTYNLGSATLQWNTASIKYITASHIVVDTFTANTVNFTATNTITGSNQFGSGSTNTNSFSGSISAVTDITASGNISASGTVTAASFNFANASINTTDISASGHIWVSGGNASNLVFLSSDGGHISASGNISASGYISGSGLVIAGTSTFENINSSGTIIATAVSTSGIISSSKGFYTIGGFVSASDASGSVQIISGGIHHSRIEGSSADSNQYTVHGRRFTVKNKLQAALPASQSSGIFTVNNHSVQDGDIVIGTFMGLTGAGVGTLALSSSIHCFTTSSLDAGFKFYIHNNKTTEIANNSDFTASFVVL</sequence>
<reference evidence="1" key="1">
    <citation type="submission" date="2016-10" db="EMBL/GenBank/DDBJ databases">
        <authorList>
            <person name="Varghese N."/>
        </authorList>
    </citation>
    <scope>NUCLEOTIDE SEQUENCE</scope>
</reference>